<evidence type="ECO:0000256" key="9">
    <source>
        <dbReference type="ARBA" id="ARBA00022833"/>
    </source>
</evidence>
<evidence type="ECO:0000313" key="22">
    <source>
        <dbReference type="Proteomes" id="UP000778951"/>
    </source>
</evidence>
<comment type="subcellular location">
    <subcellularLocation>
        <location evidence="15">Cell membrane</location>
        <topology evidence="15">Peripheral membrane protein</topology>
        <orientation evidence="15">Cytoplasmic side</orientation>
    </subcellularLocation>
    <subcellularLocation>
        <location evidence="15">Cytoplasm</location>
    </subcellularLocation>
    <subcellularLocation>
        <location evidence="2">Membrane</location>
        <topology evidence="2">Peripheral membrane protein</topology>
    </subcellularLocation>
    <text evidence="15">Distribution is 50-50.</text>
</comment>
<dbReference type="Pfam" id="PF07516">
    <property type="entry name" value="SecA_SW"/>
    <property type="match status" value="1"/>
</dbReference>
<evidence type="ECO:0000256" key="11">
    <source>
        <dbReference type="ARBA" id="ARBA00022927"/>
    </source>
</evidence>
<name>A0A968GIM6_9SPIO</name>
<keyword evidence="6 15" id="KW-0963">Cytoplasm</keyword>
<comment type="cofactor">
    <cofactor evidence="1">
        <name>Zn(2+)</name>
        <dbReference type="ChEBI" id="CHEBI:29105"/>
    </cofactor>
</comment>
<dbReference type="Gene3D" id="3.90.1440.10">
    <property type="entry name" value="SecA, preprotein cross-linking domain"/>
    <property type="match status" value="1"/>
</dbReference>
<evidence type="ECO:0000256" key="6">
    <source>
        <dbReference type="ARBA" id="ARBA00022490"/>
    </source>
</evidence>
<dbReference type="Pfam" id="PF07517">
    <property type="entry name" value="SecA_DEAD"/>
    <property type="match status" value="1"/>
</dbReference>
<feature type="domain" description="Helicase C-terminal" evidence="19">
    <location>
        <begin position="444"/>
        <end position="651"/>
    </location>
</feature>
<keyword evidence="8 15" id="KW-0547">Nucleotide-binding</keyword>
<dbReference type="InterPro" id="IPR001650">
    <property type="entry name" value="Helicase_C-like"/>
</dbReference>
<evidence type="ECO:0000256" key="2">
    <source>
        <dbReference type="ARBA" id="ARBA00004170"/>
    </source>
</evidence>
<accession>A0A968GIM6</accession>
<dbReference type="SUPFAM" id="SSF52540">
    <property type="entry name" value="P-loop containing nucleoside triphosphate hydrolases"/>
    <property type="match status" value="2"/>
</dbReference>
<evidence type="ECO:0000256" key="13">
    <source>
        <dbReference type="ARBA" id="ARBA00023010"/>
    </source>
</evidence>
<dbReference type="Gene3D" id="3.10.450.50">
    <property type="match status" value="1"/>
</dbReference>
<dbReference type="InterPro" id="IPR036266">
    <property type="entry name" value="SecA_Wing/Scaffold_sf"/>
</dbReference>
<dbReference type="GO" id="GO:0031522">
    <property type="term" value="C:cell envelope Sec protein transport complex"/>
    <property type="evidence" value="ECO:0007669"/>
    <property type="project" value="TreeGrafter"/>
</dbReference>
<evidence type="ECO:0000256" key="15">
    <source>
        <dbReference type="HAMAP-Rule" id="MF_01382"/>
    </source>
</evidence>
<comment type="caution">
    <text evidence="21">The sequence shown here is derived from an EMBL/GenBank/DDBJ whole genome shotgun (WGS) entry which is preliminary data.</text>
</comment>
<evidence type="ECO:0000256" key="5">
    <source>
        <dbReference type="ARBA" id="ARBA00022475"/>
    </source>
</evidence>
<evidence type="ECO:0000256" key="16">
    <source>
        <dbReference type="RuleBase" id="RU003874"/>
    </source>
</evidence>
<feature type="compositionally biased region" description="Polar residues" evidence="17">
    <location>
        <begin position="882"/>
        <end position="896"/>
    </location>
</feature>
<feature type="binding site" evidence="15">
    <location>
        <position position="87"/>
    </location>
    <ligand>
        <name>ATP</name>
        <dbReference type="ChEBI" id="CHEBI:30616"/>
    </ligand>
</feature>
<dbReference type="Gene3D" id="3.40.50.300">
    <property type="entry name" value="P-loop containing nucleotide triphosphate hydrolases"/>
    <property type="match status" value="2"/>
</dbReference>
<dbReference type="NCBIfam" id="NF009538">
    <property type="entry name" value="PRK12904.1"/>
    <property type="match status" value="1"/>
</dbReference>
<evidence type="ECO:0000256" key="17">
    <source>
        <dbReference type="SAM" id="MobiDB-lite"/>
    </source>
</evidence>
<sequence>MLSAMLNGLFGTKQERDLKELVPYLRAVNKLEPWAVALGDQDFPLQTRTLKEELKAGASLDSLLPRAFALAREACRRVLGERPYDVQILGALTLHEGRITEMKTGEGKTLTGVPAAYLNALTGKGVHIVTVNDYLASRDKAQMEKVHNFLGLTVGLILPNMDNNARKEAYACDITYATNNELGFDYLRDNMAWDMRAKSMREERNFCIIDEIDSILIDEARTPLIISGPDEEEDTSVIQKVNTLVSYFVEVEKDPVTGQYPLEDPLIKTVHTGDFKLDEKSKRILFTDAGFNKMEGLLQKAGIITGSLFEGKNFEYVHYVTQAMKAHKLFFIDVDYVVVEGQVQIVDEFTGRVLHGRRYSDGLHQAIEAKENIRVAKRSLTMATITFQNFFRMYDKISGMTGTADTEAREFTKIYKLDVAVMPTNRPIVRDDEQDEIYLNHQFKMEAIAKDVKERHSVGQPVLIGTVSVDRSEQLSKVLTKAGVPHEVLNAKNHGREALIIAEAGASGAVTIATNMAGRGTDIKLGGNPEVRARKHVDPEQDPERYQQIYQKELERNAMEYQAIKALGGLYIVGTERHESRRIDNQLRGRAGRQGDPGRSKFYISLDDDLMRLFGGERFRALMGKWGMDSGEALQHGLVSKSIERAQKRVEERNYEIRKHLLDYDDVLNRQRQHIYTLRDSLLKEEMMSRRLIRTASELTSEFLEAYHKSKNRQESESSDAQFLQDLHMQFGFTPADVEQFLNASLDLQRQEMNTFFELDMSEKASAIEPEMFNKFLRFEYLRQLDRKWQQHLDAMEGLREAVNLRTYAQRNPLVEYKLEGFQMFDAMIDDLARVIVARIFRVKLQPVQSVENRPKATVSTHQSMGNLLSGGGGGAEAPKSVSPSATPPKTSQPINIQRRVEKVGRNDPCPCGSGKKYKQCHGK</sequence>
<comment type="similarity">
    <text evidence="3 15 16">Belongs to the SecA family.</text>
</comment>
<keyword evidence="10 15" id="KW-0067">ATP-binding</keyword>
<dbReference type="GO" id="GO:0005829">
    <property type="term" value="C:cytosol"/>
    <property type="evidence" value="ECO:0007669"/>
    <property type="project" value="TreeGrafter"/>
</dbReference>
<comment type="function">
    <text evidence="15">Part of the Sec protein translocase complex. Interacts with the SecYEG preprotein conducting channel. Has a central role in coupling the hydrolysis of ATP to the transfer of proteins into and across the cell membrane, serving as an ATP-driven molecular motor driving the stepwise translocation of polypeptide chains across the membrane.</text>
</comment>
<keyword evidence="12 15" id="KW-1278">Translocase</keyword>
<evidence type="ECO:0000256" key="1">
    <source>
        <dbReference type="ARBA" id="ARBA00001947"/>
    </source>
</evidence>
<protein>
    <recommendedName>
        <fullName evidence="15 16">Protein translocase subunit SecA</fullName>
        <ecNumber evidence="15">7.4.2.8</ecNumber>
    </recommendedName>
</protein>
<feature type="compositionally biased region" description="Polar residues" evidence="17">
    <location>
        <begin position="851"/>
        <end position="867"/>
    </location>
</feature>
<evidence type="ECO:0000259" key="19">
    <source>
        <dbReference type="PROSITE" id="PS51194"/>
    </source>
</evidence>
<feature type="domain" description="SecA family profile" evidence="20">
    <location>
        <begin position="3"/>
        <end position="635"/>
    </location>
</feature>
<dbReference type="InterPro" id="IPR011115">
    <property type="entry name" value="SecA_DEAD"/>
</dbReference>
<feature type="domain" description="Helicase ATP-binding" evidence="18">
    <location>
        <begin position="89"/>
        <end position="248"/>
    </location>
</feature>
<keyword evidence="14 15" id="KW-0472">Membrane</keyword>
<dbReference type="GO" id="GO:0005886">
    <property type="term" value="C:plasma membrane"/>
    <property type="evidence" value="ECO:0007669"/>
    <property type="project" value="UniProtKB-SubCell"/>
</dbReference>
<dbReference type="PRINTS" id="PR00906">
    <property type="entry name" value="SECA"/>
</dbReference>
<dbReference type="InterPro" id="IPR020937">
    <property type="entry name" value="SecA_CS"/>
</dbReference>
<dbReference type="PROSITE" id="PS01312">
    <property type="entry name" value="SECA"/>
    <property type="match status" value="1"/>
</dbReference>
<dbReference type="SUPFAM" id="SSF81886">
    <property type="entry name" value="Helical scaffold and wing domains of SecA"/>
    <property type="match status" value="1"/>
</dbReference>
<dbReference type="Pfam" id="PF01043">
    <property type="entry name" value="SecA_PP_bind"/>
    <property type="match status" value="1"/>
</dbReference>
<evidence type="ECO:0000259" key="20">
    <source>
        <dbReference type="PROSITE" id="PS51196"/>
    </source>
</evidence>
<dbReference type="InterPro" id="IPR036670">
    <property type="entry name" value="SecA_X-link_sf"/>
</dbReference>
<dbReference type="PROSITE" id="PS51194">
    <property type="entry name" value="HELICASE_CTER"/>
    <property type="match status" value="1"/>
</dbReference>
<dbReference type="CDD" id="cd17928">
    <property type="entry name" value="DEXDc_SecA"/>
    <property type="match status" value="1"/>
</dbReference>
<dbReference type="NCBIfam" id="TIGR00963">
    <property type="entry name" value="secA"/>
    <property type="match status" value="1"/>
</dbReference>
<dbReference type="EC" id="7.4.2.8" evidence="15"/>
<keyword evidence="4 15" id="KW-0813">Transport</keyword>
<dbReference type="CDD" id="cd18803">
    <property type="entry name" value="SF2_C_secA"/>
    <property type="match status" value="1"/>
</dbReference>
<dbReference type="HAMAP" id="MF_01382">
    <property type="entry name" value="SecA"/>
    <property type="match status" value="1"/>
</dbReference>
<dbReference type="SUPFAM" id="SSF81767">
    <property type="entry name" value="Pre-protein crosslinking domain of SecA"/>
    <property type="match status" value="1"/>
</dbReference>
<dbReference type="PANTHER" id="PTHR30612:SF0">
    <property type="entry name" value="CHLOROPLAST PROTEIN-TRANSPORTING ATPASE"/>
    <property type="match status" value="1"/>
</dbReference>
<evidence type="ECO:0000259" key="18">
    <source>
        <dbReference type="PROSITE" id="PS51192"/>
    </source>
</evidence>
<comment type="catalytic activity">
    <reaction evidence="15">
        <text>ATP + H2O + cellular proteinSide 1 = ADP + phosphate + cellular proteinSide 2.</text>
        <dbReference type="EC" id="7.4.2.8"/>
    </reaction>
</comment>
<dbReference type="EMBL" id="JAATLM010000001">
    <property type="protein sequence ID" value="NIZ69752.1"/>
    <property type="molecule type" value="Genomic_DNA"/>
</dbReference>
<dbReference type="GO" id="GO:0006605">
    <property type="term" value="P:protein targeting"/>
    <property type="evidence" value="ECO:0007669"/>
    <property type="project" value="UniProtKB-UniRule"/>
</dbReference>
<gene>
    <name evidence="15 21" type="primary">secA</name>
    <name evidence="21" type="ORF">HCT48_05945</name>
</gene>
<dbReference type="PROSITE" id="PS51192">
    <property type="entry name" value="HELICASE_ATP_BIND_1"/>
    <property type="match status" value="1"/>
</dbReference>
<keyword evidence="13 15" id="KW-0811">Translocation</keyword>
<keyword evidence="9" id="KW-0862">Zinc</keyword>
<evidence type="ECO:0000256" key="14">
    <source>
        <dbReference type="ARBA" id="ARBA00023136"/>
    </source>
</evidence>
<evidence type="ECO:0000256" key="8">
    <source>
        <dbReference type="ARBA" id="ARBA00022741"/>
    </source>
</evidence>
<proteinExistence type="inferred from homology"/>
<feature type="binding site" evidence="15">
    <location>
        <position position="522"/>
    </location>
    <ligand>
        <name>ATP</name>
        <dbReference type="ChEBI" id="CHEBI:30616"/>
    </ligand>
</feature>
<keyword evidence="5 15" id="KW-1003">Cell membrane</keyword>
<dbReference type="InterPro" id="IPR004027">
    <property type="entry name" value="SEC_C_motif"/>
</dbReference>
<dbReference type="SMART" id="SM00957">
    <property type="entry name" value="SecA_DEAD"/>
    <property type="match status" value="1"/>
</dbReference>
<dbReference type="GO" id="GO:0043952">
    <property type="term" value="P:protein transport by the Sec complex"/>
    <property type="evidence" value="ECO:0007669"/>
    <property type="project" value="UniProtKB-ARBA"/>
</dbReference>
<dbReference type="GO" id="GO:0065002">
    <property type="term" value="P:intracellular protein transmembrane transport"/>
    <property type="evidence" value="ECO:0007669"/>
    <property type="project" value="UniProtKB-UniRule"/>
</dbReference>
<dbReference type="PANTHER" id="PTHR30612">
    <property type="entry name" value="SECA INNER MEMBRANE COMPONENT OF SEC PROTEIN SECRETION SYSTEM"/>
    <property type="match status" value="1"/>
</dbReference>
<dbReference type="SMART" id="SM00958">
    <property type="entry name" value="SecA_PP_bind"/>
    <property type="match status" value="1"/>
</dbReference>
<dbReference type="InterPro" id="IPR011130">
    <property type="entry name" value="SecA_preprotein_X-link_dom"/>
</dbReference>
<keyword evidence="7" id="KW-0479">Metal-binding</keyword>
<dbReference type="RefSeq" id="WP_167695833.1">
    <property type="nucleotide sequence ID" value="NZ_CP118181.1"/>
</dbReference>
<dbReference type="GO" id="GO:0046872">
    <property type="term" value="F:metal ion binding"/>
    <property type="evidence" value="ECO:0007669"/>
    <property type="project" value="UniProtKB-KW"/>
</dbReference>
<dbReference type="Gene3D" id="1.10.3060.10">
    <property type="entry name" value="Helical scaffold and wing domains of SecA"/>
    <property type="match status" value="1"/>
</dbReference>
<dbReference type="InterPro" id="IPR000185">
    <property type="entry name" value="SecA"/>
</dbReference>
<feature type="region of interest" description="Disordered" evidence="17">
    <location>
        <begin position="851"/>
        <end position="924"/>
    </location>
</feature>
<keyword evidence="11 15" id="KW-0653">Protein transport</keyword>
<reference evidence="21" key="1">
    <citation type="submission" date="2020-03" db="EMBL/GenBank/DDBJ databases">
        <title>Spirochaetal bacteria isolated from arthropods constitute a novel genus Entomospira genus novum within the order Spirochaetales.</title>
        <authorList>
            <person name="Grana-Miraglia L."/>
            <person name="Sikutova S."/>
            <person name="Fingerle V."/>
            <person name="Sing A."/>
            <person name="Castillo-Ramirez S."/>
            <person name="Margos G."/>
            <person name="Rudolf I."/>
        </authorList>
    </citation>
    <scope>NUCLEOTIDE SEQUENCE</scope>
    <source>
        <strain evidence="21">BR149</strain>
    </source>
</reference>
<organism evidence="21 22">
    <name type="scientific">Entomospira culicis</name>
    <dbReference type="NCBI Taxonomy" id="2719989"/>
    <lineage>
        <taxon>Bacteria</taxon>
        <taxon>Pseudomonadati</taxon>
        <taxon>Spirochaetota</taxon>
        <taxon>Spirochaetia</taxon>
        <taxon>Spirochaetales</taxon>
        <taxon>Spirochaetaceae</taxon>
        <taxon>Entomospira</taxon>
    </lineage>
</organism>
<dbReference type="GO" id="GO:0017038">
    <property type="term" value="P:protein import"/>
    <property type="evidence" value="ECO:0007669"/>
    <property type="project" value="InterPro"/>
</dbReference>
<dbReference type="InterPro" id="IPR044722">
    <property type="entry name" value="SecA_SF2_C"/>
</dbReference>
<dbReference type="GO" id="GO:0008564">
    <property type="term" value="F:protein-exporting ATPase activity"/>
    <property type="evidence" value="ECO:0007669"/>
    <property type="project" value="UniProtKB-EC"/>
</dbReference>
<dbReference type="GO" id="GO:0005524">
    <property type="term" value="F:ATP binding"/>
    <property type="evidence" value="ECO:0007669"/>
    <property type="project" value="UniProtKB-UniRule"/>
</dbReference>
<dbReference type="Pfam" id="PF21090">
    <property type="entry name" value="P-loop_SecA"/>
    <property type="match status" value="1"/>
</dbReference>
<evidence type="ECO:0000313" key="21">
    <source>
        <dbReference type="EMBL" id="NIZ69752.1"/>
    </source>
</evidence>
<evidence type="ECO:0000256" key="3">
    <source>
        <dbReference type="ARBA" id="ARBA00007650"/>
    </source>
</evidence>
<dbReference type="Pfam" id="PF02810">
    <property type="entry name" value="SEC-C"/>
    <property type="match status" value="1"/>
</dbReference>
<dbReference type="FunFam" id="3.40.50.300:FF:000113">
    <property type="entry name" value="Preprotein translocase subunit SecA"/>
    <property type="match status" value="1"/>
</dbReference>
<feature type="binding site" evidence="15">
    <location>
        <begin position="105"/>
        <end position="109"/>
    </location>
    <ligand>
        <name>ATP</name>
        <dbReference type="ChEBI" id="CHEBI:30616"/>
    </ligand>
</feature>
<evidence type="ECO:0000256" key="7">
    <source>
        <dbReference type="ARBA" id="ARBA00022723"/>
    </source>
</evidence>
<dbReference type="PROSITE" id="PS51196">
    <property type="entry name" value="SECA_MOTOR_DEAD"/>
    <property type="match status" value="1"/>
</dbReference>
<dbReference type="InterPro" id="IPR014018">
    <property type="entry name" value="SecA_motor_DEAD"/>
</dbReference>
<evidence type="ECO:0000256" key="10">
    <source>
        <dbReference type="ARBA" id="ARBA00022840"/>
    </source>
</evidence>
<dbReference type="InterPro" id="IPR014001">
    <property type="entry name" value="Helicase_ATP-bd"/>
</dbReference>
<keyword evidence="22" id="KW-1185">Reference proteome</keyword>
<comment type="subunit">
    <text evidence="15">Monomer and homodimer. Part of the essential Sec protein translocation apparatus which comprises SecA, SecYEG and auxiliary proteins SecDF. Other proteins may also be involved.</text>
</comment>
<dbReference type="AlphaFoldDB" id="A0A968GIM6"/>
<dbReference type="InterPro" id="IPR011116">
    <property type="entry name" value="SecA_Wing/Scaffold"/>
</dbReference>
<dbReference type="Proteomes" id="UP000778951">
    <property type="component" value="Unassembled WGS sequence"/>
</dbReference>
<evidence type="ECO:0000256" key="12">
    <source>
        <dbReference type="ARBA" id="ARBA00022967"/>
    </source>
</evidence>
<evidence type="ECO:0000256" key="4">
    <source>
        <dbReference type="ARBA" id="ARBA00022448"/>
    </source>
</evidence>
<dbReference type="InterPro" id="IPR027417">
    <property type="entry name" value="P-loop_NTPase"/>
</dbReference>